<evidence type="ECO:0000313" key="2">
    <source>
        <dbReference type="EMBL" id="KIW62804.1"/>
    </source>
</evidence>
<feature type="compositionally biased region" description="Low complexity" evidence="1">
    <location>
        <begin position="206"/>
        <end position="225"/>
    </location>
</feature>
<name>A0A0D2FRX2_9EURO</name>
<dbReference type="EMBL" id="KN846963">
    <property type="protein sequence ID" value="KIW62804.1"/>
    <property type="molecule type" value="Genomic_DNA"/>
</dbReference>
<reference evidence="2 3" key="1">
    <citation type="submission" date="2015-01" db="EMBL/GenBank/DDBJ databases">
        <title>The Genome Sequence of Capronia semiimmersa CBS27337.</title>
        <authorList>
            <consortium name="The Broad Institute Genomics Platform"/>
            <person name="Cuomo C."/>
            <person name="de Hoog S."/>
            <person name="Gorbushina A."/>
            <person name="Stielow B."/>
            <person name="Teixiera M."/>
            <person name="Abouelleil A."/>
            <person name="Chapman S.B."/>
            <person name="Priest M."/>
            <person name="Young S.K."/>
            <person name="Wortman J."/>
            <person name="Nusbaum C."/>
            <person name="Birren B."/>
        </authorList>
    </citation>
    <scope>NUCLEOTIDE SEQUENCE [LARGE SCALE GENOMIC DNA]</scope>
    <source>
        <strain evidence="2 3">CBS 27337</strain>
    </source>
</reference>
<dbReference type="Proteomes" id="UP000054266">
    <property type="component" value="Unassembled WGS sequence"/>
</dbReference>
<dbReference type="STRING" id="5601.A0A0D2FRX2"/>
<protein>
    <submittedName>
        <fullName evidence="2">Uncharacterized protein</fullName>
    </submittedName>
</protein>
<feature type="compositionally biased region" description="Low complexity" evidence="1">
    <location>
        <begin position="245"/>
        <end position="262"/>
    </location>
</feature>
<dbReference type="AlphaFoldDB" id="A0A0D2FRX2"/>
<dbReference type="HOGENOM" id="CLU_412791_0_0_1"/>
<evidence type="ECO:0000313" key="3">
    <source>
        <dbReference type="Proteomes" id="UP000054266"/>
    </source>
</evidence>
<feature type="compositionally biased region" description="Polar residues" evidence="1">
    <location>
        <begin position="226"/>
        <end position="244"/>
    </location>
</feature>
<evidence type="ECO:0000256" key="1">
    <source>
        <dbReference type="SAM" id="MobiDB-lite"/>
    </source>
</evidence>
<accession>A0A0D2FRX2</accession>
<organism evidence="2 3">
    <name type="scientific">Phialophora macrospora</name>
    <dbReference type="NCBI Taxonomy" id="1851006"/>
    <lineage>
        <taxon>Eukaryota</taxon>
        <taxon>Fungi</taxon>
        <taxon>Dikarya</taxon>
        <taxon>Ascomycota</taxon>
        <taxon>Pezizomycotina</taxon>
        <taxon>Eurotiomycetes</taxon>
        <taxon>Chaetothyriomycetidae</taxon>
        <taxon>Chaetothyriales</taxon>
        <taxon>Herpotrichiellaceae</taxon>
        <taxon>Phialophora</taxon>
    </lineage>
</organism>
<feature type="region of interest" description="Disordered" evidence="1">
    <location>
        <begin position="201"/>
        <end position="262"/>
    </location>
</feature>
<keyword evidence="3" id="KW-1185">Reference proteome</keyword>
<gene>
    <name evidence="2" type="ORF">PV04_10935</name>
</gene>
<proteinExistence type="predicted"/>
<sequence>MSPLRSFLAFAGVLFPSTYAYVDFGALTLPVEPLYEPTPRPNQLPPDYDLRHEILPSMITAVAPQVTLAGHGAGEIMYSLHYHHYFSRTRQGRGVFDKRGVFSGDPPIATCTPCGGDAATSASLSSSTSTAPCTTRTYHGAFDFPPDSVTSACYNTNYTGVFQPSAPTSTGLPCCFTIPASCRLNSTLFANSTTSFAASTGVFRPTSTSTSTSTTSATSRFSLTTPTSTGDSSSRPPSQGPILNSGTTSASASSSTGTSAPTTVTVISGTTTILTVTISSLTTTGSGPSSSISSSNPYASPSSSLIITTTSYSIIVISSTTITLTPPILTTSTTGSGAVSDLPTLTVITGTGSSTSPASSSVSLSTSTKSNTIVGCGEASGSGIIEGAGTVYLANTPVSASGTASGYATSVSGCGTIIATTGSFSGSASITGCGFGSGTGTLTGMGTVWPWYGGGLLSFVSSGTVAGAGSFAGCGTITGSGYFSATAGSPVLVTPSSTARPTRTVSVYLSYCPASTAGAGADSIFRLASSSNTTDLISPVKLDLNGTSPLGYTSPYPNWNSNSTSASNSTINPNPLCQVCPNSVGVCCPPTVSCSADDGKCPLLALENSGNTINGYLIQQVLNSSAPVAGRKRVRALAKRNVHDLGIGTDLVQLKMDVEQGLKKHKDKHRRTRHKHF</sequence>